<name>A0A4P8PKE1_9VIRU</name>
<evidence type="ECO:0000313" key="1">
    <source>
        <dbReference type="EMBL" id="QCQ84981.1"/>
    </source>
</evidence>
<reference evidence="1" key="1">
    <citation type="submission" date="2018-12" db="EMBL/GenBank/DDBJ databases">
        <title>Singled stranded DNA viruses identified in blackflies (Austrosimulium ungulatum) sampled in New Zealand.</title>
        <authorList>
            <person name="Kraberger S."/>
            <person name="Fontenele R.S."/>
            <person name="Schmidlin K."/>
            <person name="Walters M."/>
            <person name="Varsani A."/>
        </authorList>
    </citation>
    <scope>NUCLEOTIDE SEQUENCE [LARGE SCALE GENOMIC DNA]</scope>
    <source>
        <strain evidence="1">143</strain>
    </source>
</reference>
<sequence>MAWVAPAIQVAGEVLGGVMGHNSAQAANAANLKNSREQRAWEERLANTSVQRRADDIEKAGFNRVLAATGAGASTPSVSPAPNQPTFDPSWTKGMGASAMLLKEQLLNMRANTANTAAQARVNNVEADIREGLKGKETETRANRFVEQNEWDDLKTSILRTQNISSAAQSKVLTETVNALIAQAKQQAESGKINLEALRNIASMGGIEMGKMQPILKLIGDFILRSEDK</sequence>
<dbReference type="EMBL" id="MK249202">
    <property type="protein sequence ID" value="QCQ84981.1"/>
    <property type="molecule type" value="Genomic_DNA"/>
</dbReference>
<protein>
    <submittedName>
        <fullName evidence="1">DNA pilot protein</fullName>
    </submittedName>
</protein>
<organism evidence="1">
    <name type="scientific">Blackfly microvirus SF02</name>
    <dbReference type="NCBI Taxonomy" id="2576452"/>
    <lineage>
        <taxon>Viruses</taxon>
        <taxon>Monodnaviria</taxon>
        <taxon>Sangervirae</taxon>
        <taxon>Phixviricota</taxon>
        <taxon>Malgrandaviricetes</taxon>
        <taxon>Petitvirales</taxon>
        <taxon>Microviridae</taxon>
        <taxon>Microvirus</taxon>
    </lineage>
</organism>
<dbReference type="Proteomes" id="UP000325015">
    <property type="component" value="Genome"/>
</dbReference>
<proteinExistence type="predicted"/>
<accession>A0A4P8PKE1</accession>